<evidence type="ECO:0000313" key="2">
    <source>
        <dbReference type="Proteomes" id="UP000059680"/>
    </source>
</evidence>
<name>A0A0P0Y8Z3_ORYSJ</name>
<accession>A0A0P0Y8Z3</accession>
<organism evidence="1 2">
    <name type="scientific">Oryza sativa subsp. japonica</name>
    <name type="common">Rice</name>
    <dbReference type="NCBI Taxonomy" id="39947"/>
    <lineage>
        <taxon>Eukaryota</taxon>
        <taxon>Viridiplantae</taxon>
        <taxon>Streptophyta</taxon>
        <taxon>Embryophyta</taxon>
        <taxon>Tracheophyta</taxon>
        <taxon>Spermatophyta</taxon>
        <taxon>Magnoliopsida</taxon>
        <taxon>Liliopsida</taxon>
        <taxon>Poales</taxon>
        <taxon>Poaceae</taxon>
        <taxon>BOP clade</taxon>
        <taxon>Oryzoideae</taxon>
        <taxon>Oryzeae</taxon>
        <taxon>Oryzinae</taxon>
        <taxon>Oryza</taxon>
        <taxon>Oryza sativa</taxon>
    </lineage>
</organism>
<dbReference type="PaxDb" id="39947-A0A0P0Y8Z3"/>
<dbReference type="Gramene" id="Os12t0278101-01">
    <property type="protein sequence ID" value="Os12t0278101-01"/>
    <property type="gene ID" value="Os12g0278101"/>
</dbReference>
<dbReference type="Proteomes" id="UP000059680">
    <property type="component" value="Chromosome 12"/>
</dbReference>
<keyword evidence="2" id="KW-1185">Reference proteome</keyword>
<dbReference type="EMBL" id="AP014968">
    <property type="protein sequence ID" value="BAT16691.1"/>
    <property type="molecule type" value="Genomic_DNA"/>
</dbReference>
<reference evidence="1 2" key="3">
    <citation type="journal article" date="2013" name="Rice">
        <title>Improvement of the Oryza sativa Nipponbare reference genome using next generation sequence and optical map data.</title>
        <authorList>
            <person name="Kawahara Y."/>
            <person name="de la Bastide M."/>
            <person name="Hamilton J.P."/>
            <person name="Kanamori H."/>
            <person name="McCombie W.R."/>
            <person name="Ouyang S."/>
            <person name="Schwartz D.C."/>
            <person name="Tanaka T."/>
            <person name="Wu J."/>
            <person name="Zhou S."/>
            <person name="Childs K.L."/>
            <person name="Davidson R.M."/>
            <person name="Lin H."/>
            <person name="Quesada-Ocampo L."/>
            <person name="Vaillancourt B."/>
            <person name="Sakai H."/>
            <person name="Lee S.S."/>
            <person name="Kim J."/>
            <person name="Numa H."/>
            <person name="Itoh T."/>
            <person name="Buell C.R."/>
            <person name="Matsumoto T."/>
        </authorList>
    </citation>
    <scope>NUCLEOTIDE SEQUENCE [LARGE SCALE GENOMIC DNA]</scope>
    <source>
        <strain evidence="2">cv. Nipponbare</strain>
    </source>
</reference>
<gene>
    <name evidence="1" type="ordered locus">Os12g0278101</name>
    <name evidence="1" type="ORF">OSNPB_120278101</name>
</gene>
<reference evidence="1 2" key="2">
    <citation type="journal article" date="2013" name="Plant Cell Physiol.">
        <title>Rice Annotation Project Database (RAP-DB): an integrative and interactive database for rice genomics.</title>
        <authorList>
            <person name="Sakai H."/>
            <person name="Lee S.S."/>
            <person name="Tanaka T."/>
            <person name="Numa H."/>
            <person name="Kim J."/>
            <person name="Kawahara Y."/>
            <person name="Wakimoto H."/>
            <person name="Yang C.C."/>
            <person name="Iwamoto M."/>
            <person name="Abe T."/>
            <person name="Yamada Y."/>
            <person name="Muto A."/>
            <person name="Inokuchi H."/>
            <person name="Ikemura T."/>
            <person name="Matsumoto T."/>
            <person name="Sasaki T."/>
            <person name="Itoh T."/>
        </authorList>
    </citation>
    <scope>NUCLEOTIDE SEQUENCE [LARGE SCALE GENOMIC DNA]</scope>
    <source>
        <strain evidence="2">cv. Nipponbare</strain>
    </source>
</reference>
<evidence type="ECO:0000313" key="1">
    <source>
        <dbReference type="EMBL" id="BAT16691.1"/>
    </source>
</evidence>
<proteinExistence type="predicted"/>
<dbReference type="InParanoid" id="A0A0P0Y8Z3"/>
<dbReference type="AlphaFoldDB" id="A0A0P0Y8Z3"/>
<reference evidence="2" key="1">
    <citation type="journal article" date="2005" name="Nature">
        <title>The map-based sequence of the rice genome.</title>
        <authorList>
            <consortium name="International rice genome sequencing project (IRGSP)"/>
            <person name="Matsumoto T."/>
            <person name="Wu J."/>
            <person name="Kanamori H."/>
            <person name="Katayose Y."/>
            <person name="Fujisawa M."/>
            <person name="Namiki N."/>
            <person name="Mizuno H."/>
            <person name="Yamamoto K."/>
            <person name="Antonio B.A."/>
            <person name="Baba T."/>
            <person name="Sakata K."/>
            <person name="Nagamura Y."/>
            <person name="Aoki H."/>
            <person name="Arikawa K."/>
            <person name="Arita K."/>
            <person name="Bito T."/>
            <person name="Chiden Y."/>
            <person name="Fujitsuka N."/>
            <person name="Fukunaka R."/>
            <person name="Hamada M."/>
            <person name="Harada C."/>
            <person name="Hayashi A."/>
            <person name="Hijishita S."/>
            <person name="Honda M."/>
            <person name="Hosokawa S."/>
            <person name="Ichikawa Y."/>
            <person name="Idonuma A."/>
            <person name="Iijima M."/>
            <person name="Ikeda M."/>
            <person name="Ikeno M."/>
            <person name="Ito K."/>
            <person name="Ito S."/>
            <person name="Ito T."/>
            <person name="Ito Y."/>
            <person name="Ito Y."/>
            <person name="Iwabuchi A."/>
            <person name="Kamiya K."/>
            <person name="Karasawa W."/>
            <person name="Kurita K."/>
            <person name="Katagiri S."/>
            <person name="Kikuta A."/>
            <person name="Kobayashi H."/>
            <person name="Kobayashi N."/>
            <person name="Machita K."/>
            <person name="Maehara T."/>
            <person name="Masukawa M."/>
            <person name="Mizubayashi T."/>
            <person name="Mukai Y."/>
            <person name="Nagasaki H."/>
            <person name="Nagata Y."/>
            <person name="Naito S."/>
            <person name="Nakashima M."/>
            <person name="Nakama Y."/>
            <person name="Nakamichi Y."/>
            <person name="Nakamura M."/>
            <person name="Meguro A."/>
            <person name="Negishi M."/>
            <person name="Ohta I."/>
            <person name="Ohta T."/>
            <person name="Okamoto M."/>
            <person name="Ono N."/>
            <person name="Saji S."/>
            <person name="Sakaguchi M."/>
            <person name="Sakai K."/>
            <person name="Shibata M."/>
            <person name="Shimokawa T."/>
            <person name="Song J."/>
            <person name="Takazaki Y."/>
            <person name="Terasawa K."/>
            <person name="Tsugane M."/>
            <person name="Tsuji K."/>
            <person name="Ueda S."/>
            <person name="Waki K."/>
            <person name="Yamagata H."/>
            <person name="Yamamoto M."/>
            <person name="Yamamoto S."/>
            <person name="Yamane H."/>
            <person name="Yoshiki S."/>
            <person name="Yoshihara R."/>
            <person name="Yukawa K."/>
            <person name="Zhong H."/>
            <person name="Yano M."/>
            <person name="Yuan Q."/>
            <person name="Ouyang S."/>
            <person name="Liu J."/>
            <person name="Jones K.M."/>
            <person name="Gansberger K."/>
            <person name="Moffat K."/>
            <person name="Hill J."/>
            <person name="Bera J."/>
            <person name="Fadrosh D."/>
            <person name="Jin S."/>
            <person name="Johri S."/>
            <person name="Kim M."/>
            <person name="Overton L."/>
            <person name="Reardon M."/>
            <person name="Tsitrin T."/>
            <person name="Vuong H."/>
            <person name="Weaver B."/>
            <person name="Ciecko A."/>
            <person name="Tallon L."/>
            <person name="Jackson J."/>
            <person name="Pai G."/>
            <person name="Aken S.V."/>
            <person name="Utterback T."/>
            <person name="Reidmuller S."/>
            <person name="Feldblyum T."/>
            <person name="Hsiao J."/>
            <person name="Zismann V."/>
            <person name="Iobst S."/>
            <person name="de Vazeille A.R."/>
            <person name="Buell C.R."/>
            <person name="Ying K."/>
            <person name="Li Y."/>
            <person name="Lu T."/>
            <person name="Huang Y."/>
            <person name="Zhao Q."/>
            <person name="Feng Q."/>
            <person name="Zhang L."/>
            <person name="Zhu J."/>
            <person name="Weng Q."/>
            <person name="Mu J."/>
            <person name="Lu Y."/>
            <person name="Fan D."/>
            <person name="Liu Y."/>
            <person name="Guan J."/>
            <person name="Zhang Y."/>
            <person name="Yu S."/>
            <person name="Liu X."/>
            <person name="Zhang Y."/>
            <person name="Hong G."/>
            <person name="Han B."/>
            <person name="Choisne N."/>
            <person name="Demange N."/>
            <person name="Orjeda G."/>
            <person name="Samain S."/>
            <person name="Cattolico L."/>
            <person name="Pelletier E."/>
            <person name="Couloux A."/>
            <person name="Segurens B."/>
            <person name="Wincker P."/>
            <person name="D'Hont A."/>
            <person name="Scarpelli C."/>
            <person name="Weissenbach J."/>
            <person name="Salanoubat M."/>
            <person name="Quetier F."/>
            <person name="Yu Y."/>
            <person name="Kim H.R."/>
            <person name="Rambo T."/>
            <person name="Currie J."/>
            <person name="Collura K."/>
            <person name="Luo M."/>
            <person name="Yang T."/>
            <person name="Ammiraju J.S.S."/>
            <person name="Engler F."/>
            <person name="Soderlund C."/>
            <person name="Wing R.A."/>
            <person name="Palmer L.E."/>
            <person name="de la Bastide M."/>
            <person name="Spiegel L."/>
            <person name="Nascimento L."/>
            <person name="Zutavern T."/>
            <person name="O'Shaughnessy A."/>
            <person name="Dike S."/>
            <person name="Dedhia N."/>
            <person name="Preston R."/>
            <person name="Balija V."/>
            <person name="McCombie W.R."/>
            <person name="Chow T."/>
            <person name="Chen H."/>
            <person name="Chung M."/>
            <person name="Chen C."/>
            <person name="Shaw J."/>
            <person name="Wu H."/>
            <person name="Hsiao K."/>
            <person name="Chao Y."/>
            <person name="Chu M."/>
            <person name="Cheng C."/>
            <person name="Hour A."/>
            <person name="Lee P."/>
            <person name="Lin S."/>
            <person name="Lin Y."/>
            <person name="Liou J."/>
            <person name="Liu S."/>
            <person name="Hsing Y."/>
            <person name="Raghuvanshi S."/>
            <person name="Mohanty A."/>
            <person name="Bharti A.K."/>
            <person name="Gaur A."/>
            <person name="Gupta V."/>
            <person name="Kumar D."/>
            <person name="Ravi V."/>
            <person name="Vij S."/>
            <person name="Kapur A."/>
            <person name="Khurana P."/>
            <person name="Khurana P."/>
            <person name="Khurana J.P."/>
            <person name="Tyagi A.K."/>
            <person name="Gaikwad K."/>
            <person name="Singh A."/>
            <person name="Dalal V."/>
            <person name="Srivastava S."/>
            <person name="Dixit A."/>
            <person name="Pal A.K."/>
            <person name="Ghazi I.A."/>
            <person name="Yadav M."/>
            <person name="Pandit A."/>
            <person name="Bhargava A."/>
            <person name="Sureshbabu K."/>
            <person name="Batra K."/>
            <person name="Sharma T.R."/>
            <person name="Mohapatra T."/>
            <person name="Singh N.K."/>
            <person name="Messing J."/>
            <person name="Nelson A.B."/>
            <person name="Fuks G."/>
            <person name="Kavchok S."/>
            <person name="Keizer G."/>
            <person name="Linton E."/>
            <person name="Llaca V."/>
            <person name="Song R."/>
            <person name="Tanyolac B."/>
            <person name="Young S."/>
            <person name="Ho-Il K."/>
            <person name="Hahn J.H."/>
            <person name="Sangsakoo G."/>
            <person name="Vanavichit A."/>
            <person name="de Mattos Luiz.A.T."/>
            <person name="Zimmer P.D."/>
            <person name="Malone G."/>
            <person name="Dellagostin O."/>
            <person name="de Oliveira A.C."/>
            <person name="Bevan M."/>
            <person name="Bancroft I."/>
            <person name="Minx P."/>
            <person name="Cordum H."/>
            <person name="Wilson R."/>
            <person name="Cheng Z."/>
            <person name="Jin W."/>
            <person name="Jiang J."/>
            <person name="Leong S.A."/>
            <person name="Iwama H."/>
            <person name="Gojobori T."/>
            <person name="Itoh T."/>
            <person name="Niimura Y."/>
            <person name="Fujii Y."/>
            <person name="Habara T."/>
            <person name="Sakai H."/>
            <person name="Sato Y."/>
            <person name="Wilson G."/>
            <person name="Kumar K."/>
            <person name="McCouch S."/>
            <person name="Juretic N."/>
            <person name="Hoen D."/>
            <person name="Wright S."/>
            <person name="Bruskiewich R."/>
            <person name="Bureau T."/>
            <person name="Miyao A."/>
            <person name="Hirochika H."/>
            <person name="Nishikawa T."/>
            <person name="Kadowaki K."/>
            <person name="Sugiura M."/>
            <person name="Burr B."/>
            <person name="Sasaki T."/>
        </authorList>
    </citation>
    <scope>NUCLEOTIDE SEQUENCE [LARGE SCALE GENOMIC DNA]</scope>
    <source>
        <strain evidence="2">cv. Nipponbare</strain>
    </source>
</reference>
<sequence>MSRNRSSHHMVLMIDETIFQEQVVDDFQGFAHQNNHDTDNVHVLEFLACKLPRPLDCPEVMDVFLRDDDGGEQIPVAEGGIEFAGEVLETVCLQGSQYEVPHDLPHDYCNGHAQALLQ</sequence>
<protein>
    <submittedName>
        <fullName evidence="1">Os12g0278101 protein</fullName>
    </submittedName>
</protein>